<keyword evidence="6" id="KW-0256">Endoplasmic reticulum</keyword>
<evidence type="ECO:0000256" key="2">
    <source>
        <dbReference type="ARBA" id="ARBA00022448"/>
    </source>
</evidence>
<evidence type="ECO:0008006" key="14">
    <source>
        <dbReference type="Google" id="ProtNLM"/>
    </source>
</evidence>
<dbReference type="OMA" id="KAHEFPP"/>
<dbReference type="GO" id="GO:0005085">
    <property type="term" value="F:guanyl-nucleotide exchange factor activity"/>
    <property type="evidence" value="ECO:0007669"/>
    <property type="project" value="InterPro"/>
</dbReference>
<gene>
    <name evidence="12" type="ORF">BATDEDRAFT_36548</name>
</gene>
<evidence type="ECO:0000256" key="5">
    <source>
        <dbReference type="ARBA" id="ARBA00022737"/>
    </source>
</evidence>
<dbReference type="GO" id="GO:0003400">
    <property type="term" value="P:regulation of COPII vesicle coating"/>
    <property type="evidence" value="ECO:0000318"/>
    <property type="project" value="GO_Central"/>
</dbReference>
<evidence type="ECO:0000256" key="4">
    <source>
        <dbReference type="ARBA" id="ARBA00022692"/>
    </source>
</evidence>
<evidence type="ECO:0000313" key="12">
    <source>
        <dbReference type="EMBL" id="EGF83562.1"/>
    </source>
</evidence>
<feature type="transmembrane region" description="Helical" evidence="11">
    <location>
        <begin position="363"/>
        <end position="382"/>
    </location>
</feature>
<dbReference type="RefSeq" id="XP_006675899.1">
    <property type="nucleotide sequence ID" value="XM_006675836.1"/>
</dbReference>
<dbReference type="Proteomes" id="UP000007241">
    <property type="component" value="Unassembled WGS sequence"/>
</dbReference>
<dbReference type="HOGENOM" id="CLU_037666_0_0_1"/>
<dbReference type="SUPFAM" id="SSF50978">
    <property type="entry name" value="WD40 repeat-like"/>
    <property type="match status" value="1"/>
</dbReference>
<keyword evidence="7" id="KW-0931">ER-Golgi transport</keyword>
<evidence type="ECO:0000256" key="7">
    <source>
        <dbReference type="ARBA" id="ARBA00022892"/>
    </source>
</evidence>
<comment type="subcellular location">
    <subcellularLocation>
        <location evidence="1">Endoplasmic reticulum membrane</location>
        <topology evidence="1">Single-pass membrane protein</topology>
    </subcellularLocation>
</comment>
<keyword evidence="8" id="KW-0653">Protein transport</keyword>
<dbReference type="AlphaFoldDB" id="F4NTY4"/>
<keyword evidence="5" id="KW-0677">Repeat</keyword>
<dbReference type="GO" id="GO:0006888">
    <property type="term" value="P:endoplasmic reticulum to Golgi vesicle-mediated transport"/>
    <property type="evidence" value="ECO:0000318"/>
    <property type="project" value="GO_Central"/>
</dbReference>
<dbReference type="PANTHER" id="PTHR23284:SF0">
    <property type="entry name" value="PROLACTIN REGULATORY ELEMENT-BINDING PROTEIN"/>
    <property type="match status" value="1"/>
</dbReference>
<evidence type="ECO:0000256" key="3">
    <source>
        <dbReference type="ARBA" id="ARBA00022574"/>
    </source>
</evidence>
<proteinExistence type="predicted"/>
<evidence type="ECO:0000256" key="8">
    <source>
        <dbReference type="ARBA" id="ARBA00022927"/>
    </source>
</evidence>
<keyword evidence="10 11" id="KW-0472">Membrane</keyword>
<dbReference type="FunCoup" id="F4NTY4">
    <property type="interactions" value="66"/>
</dbReference>
<sequence>MNSNQAKSKFQLQRTGKNAHRSHAVEFPVFNVTFTPSPTVLLLGGGGGATKAGIKNAVMLMEVQPKDLGLVTISEHRFQKDDDGCMNISIHPKEKAFVAAVNSPEADVISGNNRNCRSFYITKSGLKPGKRIKTSDSLDGFIHQKSARFSPNGKQLCTGTTDGKLSFLSWPTLKPLMPVQELSGEIIDIHFEPSGGIIGVVTPGAIRFINAAKGNTVWEQPKPTIGAEFFEFRALRFGCNQTAGILFVILNAKSRKSALIQKYDVATKKLVSTTPVSIKPITTFAMSIDGSILAFGSSDLSITVMKAKSLHRIARVQNAHGFPPTSIDINSNNTLVASASADGTCVLTEICQRSQPKSTGWSMVLMFIAIALLVLGVAALWIDGNYDQDL</sequence>
<dbReference type="EMBL" id="GL882879">
    <property type="protein sequence ID" value="EGF83562.1"/>
    <property type="molecule type" value="Genomic_DNA"/>
</dbReference>
<dbReference type="STRING" id="684364.F4NTY4"/>
<dbReference type="PANTHER" id="PTHR23284">
    <property type="entry name" value="PROLACTIN REGULATORY ELEMENT BINDING PROTEIN"/>
    <property type="match status" value="1"/>
</dbReference>
<dbReference type="OrthoDB" id="2013972at2759"/>
<evidence type="ECO:0000256" key="10">
    <source>
        <dbReference type="ARBA" id="ARBA00023136"/>
    </source>
</evidence>
<organism evidence="12 13">
    <name type="scientific">Batrachochytrium dendrobatidis (strain JAM81 / FGSC 10211)</name>
    <name type="common">Frog chytrid fungus</name>
    <dbReference type="NCBI Taxonomy" id="684364"/>
    <lineage>
        <taxon>Eukaryota</taxon>
        <taxon>Fungi</taxon>
        <taxon>Fungi incertae sedis</taxon>
        <taxon>Chytridiomycota</taxon>
        <taxon>Chytridiomycota incertae sedis</taxon>
        <taxon>Chytridiomycetes</taxon>
        <taxon>Rhizophydiales</taxon>
        <taxon>Rhizophydiales incertae sedis</taxon>
        <taxon>Batrachochytrium</taxon>
    </lineage>
</organism>
<dbReference type="InParanoid" id="F4NTY4"/>
<keyword evidence="3" id="KW-0853">WD repeat</keyword>
<accession>F4NTY4</accession>
<dbReference type="InterPro" id="IPR015943">
    <property type="entry name" value="WD40/YVTN_repeat-like_dom_sf"/>
</dbReference>
<reference evidence="12 13" key="1">
    <citation type="submission" date="2009-12" db="EMBL/GenBank/DDBJ databases">
        <title>The draft genome of Batrachochytrium dendrobatidis.</title>
        <authorList>
            <consortium name="US DOE Joint Genome Institute (JGI-PGF)"/>
            <person name="Kuo A."/>
            <person name="Salamov A."/>
            <person name="Schmutz J."/>
            <person name="Lucas S."/>
            <person name="Pitluck S."/>
            <person name="Rosenblum E."/>
            <person name="Stajich J."/>
            <person name="Eisen M."/>
            <person name="Grigoriev I.V."/>
        </authorList>
    </citation>
    <scope>NUCLEOTIDE SEQUENCE [LARGE SCALE GENOMIC DNA]</scope>
    <source>
        <strain evidence="13">JAM81 / FGSC 10211</strain>
    </source>
</reference>
<name>F4NTY4_BATDJ</name>
<dbReference type="SMART" id="SM00320">
    <property type="entry name" value="WD40"/>
    <property type="match status" value="3"/>
</dbReference>
<evidence type="ECO:0000256" key="1">
    <source>
        <dbReference type="ARBA" id="ARBA00004389"/>
    </source>
</evidence>
<evidence type="ECO:0000256" key="9">
    <source>
        <dbReference type="ARBA" id="ARBA00022989"/>
    </source>
</evidence>
<keyword evidence="9 11" id="KW-1133">Transmembrane helix</keyword>
<dbReference type="InterPro" id="IPR036322">
    <property type="entry name" value="WD40_repeat_dom_sf"/>
</dbReference>
<dbReference type="InterPro" id="IPR045260">
    <property type="entry name" value="Sec12-like"/>
</dbReference>
<protein>
    <recommendedName>
        <fullName evidence="14">Prolactin regulatory element-binding protein</fullName>
    </recommendedName>
</protein>
<keyword evidence="13" id="KW-1185">Reference proteome</keyword>
<dbReference type="GO" id="GO:0015031">
    <property type="term" value="P:protein transport"/>
    <property type="evidence" value="ECO:0007669"/>
    <property type="project" value="UniProtKB-KW"/>
</dbReference>
<dbReference type="GeneID" id="18241121"/>
<dbReference type="InterPro" id="IPR001680">
    <property type="entry name" value="WD40_rpt"/>
</dbReference>
<evidence type="ECO:0000256" key="11">
    <source>
        <dbReference type="SAM" id="Phobius"/>
    </source>
</evidence>
<keyword evidence="4 11" id="KW-0812">Transmembrane</keyword>
<evidence type="ECO:0000313" key="13">
    <source>
        <dbReference type="Proteomes" id="UP000007241"/>
    </source>
</evidence>
<evidence type="ECO:0000256" key="6">
    <source>
        <dbReference type="ARBA" id="ARBA00022824"/>
    </source>
</evidence>
<dbReference type="Pfam" id="PF00400">
    <property type="entry name" value="WD40"/>
    <property type="match status" value="1"/>
</dbReference>
<dbReference type="Gene3D" id="2.130.10.10">
    <property type="entry name" value="YVTN repeat-like/Quinoprotein amine dehydrogenase"/>
    <property type="match status" value="1"/>
</dbReference>
<dbReference type="GO" id="GO:0005789">
    <property type="term" value="C:endoplasmic reticulum membrane"/>
    <property type="evidence" value="ECO:0000318"/>
    <property type="project" value="GO_Central"/>
</dbReference>
<keyword evidence="2" id="KW-0813">Transport</keyword>